<dbReference type="NCBIfam" id="NF006123">
    <property type="entry name" value="PRK08267.1"/>
    <property type="match status" value="1"/>
</dbReference>
<proteinExistence type="inferred from homology"/>
<dbReference type="EMBL" id="BAABIE010000001">
    <property type="protein sequence ID" value="GAA4738892.1"/>
    <property type="molecule type" value="Genomic_DNA"/>
</dbReference>
<dbReference type="InterPro" id="IPR057326">
    <property type="entry name" value="KR_dom"/>
</dbReference>
<gene>
    <name evidence="5" type="ORF">GCM10023217_03170</name>
</gene>
<reference evidence="6" key="1">
    <citation type="journal article" date="2019" name="Int. J. Syst. Evol. Microbiol.">
        <title>The Global Catalogue of Microorganisms (GCM) 10K type strain sequencing project: providing services to taxonomists for standard genome sequencing and annotation.</title>
        <authorList>
            <consortium name="The Broad Institute Genomics Platform"/>
            <consortium name="The Broad Institute Genome Sequencing Center for Infectious Disease"/>
            <person name="Wu L."/>
            <person name="Ma J."/>
        </authorList>
    </citation>
    <scope>NUCLEOTIDE SEQUENCE [LARGE SCALE GENOMIC DNA]</scope>
    <source>
        <strain evidence="6">JCM 18077</strain>
    </source>
</reference>
<accession>A0ABP8YT62</accession>
<evidence type="ECO:0000256" key="1">
    <source>
        <dbReference type="ARBA" id="ARBA00006484"/>
    </source>
</evidence>
<dbReference type="PANTHER" id="PTHR43391:SF82">
    <property type="entry name" value="OXIDOREDUCTASE SADH-RELATED"/>
    <property type="match status" value="1"/>
</dbReference>
<organism evidence="5 6">
    <name type="scientific">Gordonia alkaliphila</name>
    <dbReference type="NCBI Taxonomy" id="1053547"/>
    <lineage>
        <taxon>Bacteria</taxon>
        <taxon>Bacillati</taxon>
        <taxon>Actinomycetota</taxon>
        <taxon>Actinomycetes</taxon>
        <taxon>Mycobacteriales</taxon>
        <taxon>Gordoniaceae</taxon>
        <taxon>Gordonia</taxon>
    </lineage>
</organism>
<dbReference type="PRINTS" id="PR00081">
    <property type="entry name" value="GDHRDH"/>
</dbReference>
<dbReference type="InterPro" id="IPR036291">
    <property type="entry name" value="NAD(P)-bd_dom_sf"/>
</dbReference>
<comment type="similarity">
    <text evidence="1 3">Belongs to the short-chain dehydrogenases/reductases (SDR) family.</text>
</comment>
<dbReference type="PRINTS" id="PR00080">
    <property type="entry name" value="SDRFAMILY"/>
</dbReference>
<evidence type="ECO:0000256" key="2">
    <source>
        <dbReference type="ARBA" id="ARBA00023002"/>
    </source>
</evidence>
<name>A0ABP8YT62_9ACTN</name>
<dbReference type="SUPFAM" id="SSF51735">
    <property type="entry name" value="NAD(P)-binding Rossmann-fold domains"/>
    <property type="match status" value="1"/>
</dbReference>
<feature type="domain" description="Ketoreductase" evidence="4">
    <location>
        <begin position="16"/>
        <end position="196"/>
    </location>
</feature>
<dbReference type="SMART" id="SM00822">
    <property type="entry name" value="PKS_KR"/>
    <property type="match status" value="1"/>
</dbReference>
<evidence type="ECO:0000259" key="4">
    <source>
        <dbReference type="SMART" id="SM00822"/>
    </source>
</evidence>
<evidence type="ECO:0000313" key="6">
    <source>
        <dbReference type="Proteomes" id="UP001500822"/>
    </source>
</evidence>
<comment type="caution">
    <text evidence="5">The sequence shown here is derived from an EMBL/GenBank/DDBJ whole genome shotgun (WGS) entry which is preliminary data.</text>
</comment>
<dbReference type="Proteomes" id="UP001500822">
    <property type="component" value="Unassembled WGS sequence"/>
</dbReference>
<evidence type="ECO:0000313" key="5">
    <source>
        <dbReference type="EMBL" id="GAA4738892.1"/>
    </source>
</evidence>
<dbReference type="Gene3D" id="3.40.50.720">
    <property type="entry name" value="NAD(P)-binding Rossmann-like Domain"/>
    <property type="match status" value="1"/>
</dbReference>
<dbReference type="InterPro" id="IPR002347">
    <property type="entry name" value="SDR_fam"/>
</dbReference>
<protein>
    <submittedName>
        <fullName evidence="5">SDR family oxidoreductase</fullName>
    </submittedName>
</protein>
<keyword evidence="2" id="KW-0560">Oxidoreductase</keyword>
<keyword evidence="6" id="KW-1185">Reference proteome</keyword>
<sequence length="270" mass="28318">MDATASAAGRAEDTMGSIFISGGAAGIGLATAKRFAREGWTVGVYDVSEEALAAVREQHPDFVTGTLDVRDADQWDAALADFTAHTGGQLDVLDNNAGVLVSGDLAELTPAAVKAQIDIDALGVALGAQAAHRYLAATPGSHLVNIASASAIYGQPGIAVYSATKFFVAGLTEALELEWQNDDIRVVSIWPLWAKTALAQTDAKTTKTLGVRLTADDVAEKVWESVHPNAVDRLTRRTSYSVGAQTTVLSNAAKFIPNSVNRLVNKALAQ</sequence>
<dbReference type="Pfam" id="PF00106">
    <property type="entry name" value="adh_short"/>
    <property type="match status" value="1"/>
</dbReference>
<evidence type="ECO:0000256" key="3">
    <source>
        <dbReference type="RuleBase" id="RU000363"/>
    </source>
</evidence>
<dbReference type="PANTHER" id="PTHR43391">
    <property type="entry name" value="RETINOL DEHYDROGENASE-RELATED"/>
    <property type="match status" value="1"/>
</dbReference>